<dbReference type="EMBL" id="FNKB01000001">
    <property type="protein sequence ID" value="SDQ05622.1"/>
    <property type="molecule type" value="Genomic_DNA"/>
</dbReference>
<protein>
    <submittedName>
        <fullName evidence="6">DNA-binding transcriptional regulator LsrR, DeoR family</fullName>
    </submittedName>
</protein>
<evidence type="ECO:0000259" key="5">
    <source>
        <dbReference type="Pfam" id="PF04198"/>
    </source>
</evidence>
<dbReference type="SUPFAM" id="SSF100950">
    <property type="entry name" value="NagB/RpiA/CoA transferase-like"/>
    <property type="match status" value="1"/>
</dbReference>
<evidence type="ECO:0000256" key="4">
    <source>
        <dbReference type="ARBA" id="ARBA00023163"/>
    </source>
</evidence>
<dbReference type="Pfam" id="PF04198">
    <property type="entry name" value="Sugar-bind"/>
    <property type="match status" value="1"/>
</dbReference>
<organism evidence="6 7">
    <name type="scientific">Leucobacter chromiiresistens</name>
    <dbReference type="NCBI Taxonomy" id="1079994"/>
    <lineage>
        <taxon>Bacteria</taxon>
        <taxon>Bacillati</taxon>
        <taxon>Actinomycetota</taxon>
        <taxon>Actinomycetes</taxon>
        <taxon>Micrococcales</taxon>
        <taxon>Microbacteriaceae</taxon>
        <taxon>Leucobacter</taxon>
    </lineage>
</organism>
<gene>
    <name evidence="6" type="ORF">SAMN04488565_0100</name>
</gene>
<dbReference type="RefSeq" id="WP_010156160.1">
    <property type="nucleotide sequence ID" value="NZ_FNKB01000001.1"/>
</dbReference>
<dbReference type="InterPro" id="IPR051054">
    <property type="entry name" value="SorC_transcr_regulators"/>
</dbReference>
<comment type="similarity">
    <text evidence="1">Belongs to the SorC transcriptional regulatory family.</text>
</comment>
<keyword evidence="4" id="KW-0804">Transcription</keyword>
<reference evidence="6 7" key="1">
    <citation type="submission" date="2016-10" db="EMBL/GenBank/DDBJ databases">
        <authorList>
            <person name="de Groot N.N."/>
        </authorList>
    </citation>
    <scope>NUCLEOTIDE SEQUENCE [LARGE SCALE GENOMIC DNA]</scope>
    <source>
        <strain evidence="6 7">DSM 22788</strain>
    </source>
</reference>
<dbReference type="InterPro" id="IPR036388">
    <property type="entry name" value="WH-like_DNA-bd_sf"/>
</dbReference>
<dbReference type="Proteomes" id="UP000182690">
    <property type="component" value="Unassembled WGS sequence"/>
</dbReference>
<dbReference type="InterPro" id="IPR037171">
    <property type="entry name" value="NagB/RpiA_transferase-like"/>
</dbReference>
<dbReference type="PANTHER" id="PTHR34294">
    <property type="entry name" value="TRANSCRIPTIONAL REGULATOR-RELATED"/>
    <property type="match status" value="1"/>
</dbReference>
<accession>A0A1H0XRS8</accession>
<keyword evidence="3 6" id="KW-0238">DNA-binding</keyword>
<dbReference type="Gene3D" id="3.40.50.1360">
    <property type="match status" value="1"/>
</dbReference>
<name>A0A1H0XRS8_9MICO</name>
<keyword evidence="2" id="KW-0805">Transcription regulation</keyword>
<evidence type="ECO:0000256" key="3">
    <source>
        <dbReference type="ARBA" id="ARBA00023125"/>
    </source>
</evidence>
<evidence type="ECO:0000313" key="6">
    <source>
        <dbReference type="EMBL" id="SDQ05622.1"/>
    </source>
</evidence>
<evidence type="ECO:0000313" key="7">
    <source>
        <dbReference type="Proteomes" id="UP000182690"/>
    </source>
</evidence>
<dbReference type="PANTHER" id="PTHR34294:SF1">
    <property type="entry name" value="TRANSCRIPTIONAL REGULATOR LSRR"/>
    <property type="match status" value="1"/>
</dbReference>
<dbReference type="GO" id="GO:0003677">
    <property type="term" value="F:DNA binding"/>
    <property type="evidence" value="ECO:0007669"/>
    <property type="project" value="UniProtKB-KW"/>
</dbReference>
<proteinExistence type="inferred from homology"/>
<dbReference type="Gene3D" id="1.10.10.10">
    <property type="entry name" value="Winged helix-like DNA-binding domain superfamily/Winged helix DNA-binding domain"/>
    <property type="match status" value="1"/>
</dbReference>
<dbReference type="GO" id="GO:0030246">
    <property type="term" value="F:carbohydrate binding"/>
    <property type="evidence" value="ECO:0007669"/>
    <property type="project" value="InterPro"/>
</dbReference>
<sequence>MSEAERRMALVATRHYLDGLSRIEIADELGISRFAVARLLEQARERGIVRFEIASPDDLDLALSAQLREAFRLRHAIVVHAPSGAEDTLKQRLGAAAARLVEEVMTPGEVLGLAAGRTLRQMVMAFDALPPVDVVQLEGVAAGLQESGVELVRHAARVSGGVPHALLAPLLTRSDETAALLRDEPAARETFSRFAEVTTAVVGIGSWNPEDSQVSMLAGQLGIRESLLDAGVRADLGAVLLDIDGAVVENAVGRSVGIDAARLRGVPHVLAVAGGPLKFVAVRAALRSGLIHSLACDAGTAQALLADASRTDPHRRSDT</sequence>
<dbReference type="InterPro" id="IPR007324">
    <property type="entry name" value="Sugar-bd_dom_put"/>
</dbReference>
<evidence type="ECO:0000256" key="2">
    <source>
        <dbReference type="ARBA" id="ARBA00023015"/>
    </source>
</evidence>
<feature type="domain" description="Sugar-binding" evidence="5">
    <location>
        <begin position="61"/>
        <end position="306"/>
    </location>
</feature>
<dbReference type="eggNOG" id="COG2390">
    <property type="taxonomic scope" value="Bacteria"/>
</dbReference>
<dbReference type="AlphaFoldDB" id="A0A1H0XRS8"/>
<evidence type="ECO:0000256" key="1">
    <source>
        <dbReference type="ARBA" id="ARBA00010466"/>
    </source>
</evidence>
<dbReference type="STRING" id="1079994.SAMN04488565_0100"/>